<dbReference type="GO" id="GO:0008173">
    <property type="term" value="F:RNA methyltransferase activity"/>
    <property type="evidence" value="ECO:0007669"/>
    <property type="project" value="InterPro"/>
</dbReference>
<keyword evidence="6" id="KW-1185">Reference proteome</keyword>
<feature type="domain" description="RNA 2-O ribose methyltransferase substrate binding" evidence="4">
    <location>
        <begin position="42"/>
        <end position="118"/>
    </location>
</feature>
<accession>A0A368HCM1</accession>
<sequence length="297" mass="31480">MRASSTLSSSRRPRRGRRAPTALRAPGAAADRVVADDAFAELIAGPHAVAAALKAHPDTVDCVWIAKERSDERVHGIVALARAVHVLVHQSPRTALDRMAPGLAHQGVLARRRRVERPREEDLVAHLGRLVQPLVLVLDGVQDPHNLGACLRSAEGAGVDLVIVPRHARAPLSAVASRAACGAAERLPLYEVANLARTLRALKEAGLWVVGAAANAQASLHDSPPPTPTAWVLGGEGSGLRRLTREACDVLVRIPMHGHTESLNVSVATGLCLYESVRARAAAKAHPPEIALPPINH</sequence>
<dbReference type="Proteomes" id="UP000253250">
    <property type="component" value="Unassembled WGS sequence"/>
</dbReference>
<comment type="caution">
    <text evidence="5">The sequence shown here is derived from an EMBL/GenBank/DDBJ whole genome shotgun (WGS) entry which is preliminary data.</text>
</comment>
<evidence type="ECO:0000313" key="5">
    <source>
        <dbReference type="EMBL" id="RCN56118.1"/>
    </source>
</evidence>
<gene>
    <name evidence="5" type="ORF">C4900_09655</name>
</gene>
<dbReference type="SUPFAM" id="SSF75217">
    <property type="entry name" value="alpha/beta knot"/>
    <property type="match status" value="1"/>
</dbReference>
<dbReference type="AlphaFoldDB" id="A0A368HCM1"/>
<dbReference type="Gene3D" id="3.30.1330.30">
    <property type="match status" value="1"/>
</dbReference>
<dbReference type="InterPro" id="IPR029028">
    <property type="entry name" value="Alpha/beta_knot_MTases"/>
</dbReference>
<dbReference type="SMART" id="SM00967">
    <property type="entry name" value="SpoU_sub_bind"/>
    <property type="match status" value="1"/>
</dbReference>
<dbReference type="InterPro" id="IPR004441">
    <property type="entry name" value="rRNA_MeTrfase_TrmH"/>
</dbReference>
<feature type="compositionally biased region" description="Low complexity" evidence="3">
    <location>
        <begin position="1"/>
        <end position="10"/>
    </location>
</feature>
<dbReference type="NCBIfam" id="TIGR00186">
    <property type="entry name" value="rRNA_methyl_3"/>
    <property type="match status" value="1"/>
</dbReference>
<dbReference type="GO" id="GO:0032259">
    <property type="term" value="P:methylation"/>
    <property type="evidence" value="ECO:0007669"/>
    <property type="project" value="UniProtKB-KW"/>
</dbReference>
<dbReference type="PANTHER" id="PTHR46429">
    <property type="entry name" value="23S RRNA (GUANOSINE-2'-O-)-METHYLTRANSFERASE RLMB"/>
    <property type="match status" value="1"/>
</dbReference>
<keyword evidence="1 5" id="KW-0489">Methyltransferase</keyword>
<evidence type="ECO:0000256" key="1">
    <source>
        <dbReference type="ARBA" id="ARBA00022603"/>
    </source>
</evidence>
<dbReference type="OrthoDB" id="9785673at2"/>
<dbReference type="Gene3D" id="3.40.1280.10">
    <property type="match status" value="1"/>
</dbReference>
<proteinExistence type="predicted"/>
<protein>
    <submittedName>
        <fullName evidence="5">23S rRNA (Guanosine(2251)-2'-O)-methyltransferase RlmB</fullName>
    </submittedName>
</protein>
<dbReference type="InterPro" id="IPR001537">
    <property type="entry name" value="SpoU_MeTrfase"/>
</dbReference>
<dbReference type="GO" id="GO:0006396">
    <property type="term" value="P:RNA processing"/>
    <property type="evidence" value="ECO:0007669"/>
    <property type="project" value="InterPro"/>
</dbReference>
<dbReference type="Pfam" id="PF00588">
    <property type="entry name" value="SpoU_methylase"/>
    <property type="match status" value="1"/>
</dbReference>
<keyword evidence="2 5" id="KW-0808">Transferase</keyword>
<evidence type="ECO:0000259" key="4">
    <source>
        <dbReference type="SMART" id="SM00967"/>
    </source>
</evidence>
<name>A0A368HCM1_9GAMM</name>
<organism evidence="5 6">
    <name type="scientific">Acidiferrobacter thiooxydans</name>
    <dbReference type="NCBI Taxonomy" id="163359"/>
    <lineage>
        <taxon>Bacteria</taxon>
        <taxon>Pseudomonadati</taxon>
        <taxon>Pseudomonadota</taxon>
        <taxon>Gammaproteobacteria</taxon>
        <taxon>Acidiferrobacterales</taxon>
        <taxon>Acidiferrobacteraceae</taxon>
        <taxon>Acidiferrobacter</taxon>
    </lineage>
</organism>
<dbReference type="GO" id="GO:0005829">
    <property type="term" value="C:cytosol"/>
    <property type="evidence" value="ECO:0007669"/>
    <property type="project" value="TreeGrafter"/>
</dbReference>
<dbReference type="GO" id="GO:0003723">
    <property type="term" value="F:RNA binding"/>
    <property type="evidence" value="ECO:0007669"/>
    <property type="project" value="InterPro"/>
</dbReference>
<evidence type="ECO:0000256" key="3">
    <source>
        <dbReference type="SAM" id="MobiDB-lite"/>
    </source>
</evidence>
<dbReference type="CDD" id="cd18103">
    <property type="entry name" value="SpoU-like_RlmB"/>
    <property type="match status" value="1"/>
</dbReference>
<dbReference type="InterPro" id="IPR013123">
    <property type="entry name" value="SpoU_subst-bd"/>
</dbReference>
<evidence type="ECO:0000256" key="2">
    <source>
        <dbReference type="ARBA" id="ARBA00022679"/>
    </source>
</evidence>
<dbReference type="InterPro" id="IPR029026">
    <property type="entry name" value="tRNA_m1G_MTases_N"/>
</dbReference>
<dbReference type="Pfam" id="PF08032">
    <property type="entry name" value="SpoU_sub_bind"/>
    <property type="match status" value="1"/>
</dbReference>
<dbReference type="SUPFAM" id="SSF55315">
    <property type="entry name" value="L30e-like"/>
    <property type="match status" value="1"/>
</dbReference>
<feature type="region of interest" description="Disordered" evidence="3">
    <location>
        <begin position="1"/>
        <end position="27"/>
    </location>
</feature>
<dbReference type="EMBL" id="PSYR01000002">
    <property type="protein sequence ID" value="RCN56118.1"/>
    <property type="molecule type" value="Genomic_DNA"/>
</dbReference>
<evidence type="ECO:0000313" key="6">
    <source>
        <dbReference type="Proteomes" id="UP000253250"/>
    </source>
</evidence>
<dbReference type="PANTHER" id="PTHR46429:SF1">
    <property type="entry name" value="23S RRNA (GUANOSINE-2'-O-)-METHYLTRANSFERASE RLMB"/>
    <property type="match status" value="1"/>
</dbReference>
<reference evidence="5 6" key="1">
    <citation type="submission" date="2018-02" db="EMBL/GenBank/DDBJ databases">
        <title>Insights into the biology of acidophilic members of the Acidiferrobacteraceae family derived from comparative genomic analyses.</title>
        <authorList>
            <person name="Issotta F."/>
            <person name="Thyssen C."/>
            <person name="Mena C."/>
            <person name="Moya A."/>
            <person name="Bellenberg S."/>
            <person name="Sproer C."/>
            <person name="Covarrubias P.C."/>
            <person name="Sand W."/>
            <person name="Quatrini R."/>
            <person name="Vera M."/>
        </authorList>
    </citation>
    <scope>NUCLEOTIDE SEQUENCE [LARGE SCALE GENOMIC DNA]</scope>
    <source>
        <strain evidence="6">m-1</strain>
    </source>
</reference>
<dbReference type="InterPro" id="IPR029064">
    <property type="entry name" value="Ribosomal_eL30-like_sf"/>
</dbReference>